<gene>
    <name evidence="2" type="ORF">HCU73_02810</name>
</gene>
<feature type="domain" description="Putative DNA-binding" evidence="1">
    <location>
        <begin position="4"/>
        <end position="94"/>
    </location>
</feature>
<accession>A0A7X6GXV4</accession>
<name>A0A7X6GXV4_9RHOB</name>
<dbReference type="InterPro" id="IPR044922">
    <property type="entry name" value="DUF2063_N_sf"/>
</dbReference>
<evidence type="ECO:0000313" key="3">
    <source>
        <dbReference type="Proteomes" id="UP000526408"/>
    </source>
</evidence>
<protein>
    <submittedName>
        <fullName evidence="2">DUF2063 domain-containing protein</fullName>
    </submittedName>
</protein>
<dbReference type="Gene3D" id="1.10.150.690">
    <property type="entry name" value="DUF2063"/>
    <property type="match status" value="1"/>
</dbReference>
<dbReference type="Pfam" id="PF09836">
    <property type="entry name" value="DUF2063"/>
    <property type="match status" value="1"/>
</dbReference>
<dbReference type="InterPro" id="IPR018640">
    <property type="entry name" value="DUF2063"/>
</dbReference>
<sequence length="245" mass="25550">MTGQTAFAAALLDPSAPVPEGLRDPFGGPAGKRFDVYRNNVAVSLTEALETGFPTVRRLVGDAYFKALAGVFLRAHPPSDPRLASWGTTFPGFVAGFPPLARLPYLADIARLDLGLRQSYHAADAAPFDTAGLAPAAVLALKPRLAPATLVLSSRHPVHGIWRFSHAPDAPKPAPGPEDVLIARAGYDPAPHLLPPGGLTFARALKGRLTLSEALTRALADHPGADAAALLTLFLTSGALTPDPA</sequence>
<dbReference type="AlphaFoldDB" id="A0A7X6GXV4"/>
<dbReference type="Proteomes" id="UP000526408">
    <property type="component" value="Unassembled WGS sequence"/>
</dbReference>
<reference evidence="2 3" key="1">
    <citation type="submission" date="2020-04" db="EMBL/GenBank/DDBJ databases">
        <authorList>
            <person name="Yoon J."/>
        </authorList>
    </citation>
    <scope>NUCLEOTIDE SEQUENCE [LARGE SCALE GENOMIC DNA]</scope>
    <source>
        <strain evidence="2 3">KMU-115</strain>
    </source>
</reference>
<dbReference type="RefSeq" id="WP_168621871.1">
    <property type="nucleotide sequence ID" value="NZ_JAAZQQ010000001.1"/>
</dbReference>
<dbReference type="EMBL" id="JAAZQQ010000001">
    <property type="protein sequence ID" value="NKX43508.1"/>
    <property type="molecule type" value="Genomic_DNA"/>
</dbReference>
<evidence type="ECO:0000259" key="1">
    <source>
        <dbReference type="Pfam" id="PF09836"/>
    </source>
</evidence>
<comment type="caution">
    <text evidence="2">The sequence shown here is derived from an EMBL/GenBank/DDBJ whole genome shotgun (WGS) entry which is preliminary data.</text>
</comment>
<organism evidence="2 3">
    <name type="scientific">Roseicyclus persicicus</name>
    <dbReference type="NCBI Taxonomy" id="2650661"/>
    <lineage>
        <taxon>Bacteria</taxon>
        <taxon>Pseudomonadati</taxon>
        <taxon>Pseudomonadota</taxon>
        <taxon>Alphaproteobacteria</taxon>
        <taxon>Rhodobacterales</taxon>
        <taxon>Roseobacteraceae</taxon>
        <taxon>Roseicyclus</taxon>
    </lineage>
</organism>
<proteinExistence type="predicted"/>
<keyword evidence="3" id="KW-1185">Reference proteome</keyword>
<evidence type="ECO:0000313" key="2">
    <source>
        <dbReference type="EMBL" id="NKX43508.1"/>
    </source>
</evidence>